<dbReference type="RefSeq" id="WP_189880167.1">
    <property type="nucleotide sequence ID" value="NZ_BMWA01000039.1"/>
</dbReference>
<dbReference type="Gene3D" id="3.30.1330.40">
    <property type="entry name" value="RutC-like"/>
    <property type="match status" value="1"/>
</dbReference>
<gene>
    <name evidence="1" type="ORF">ACFQMH_36315</name>
</gene>
<name>A0ABW2ECJ1_9ACTN</name>
<accession>A0ABW2ECJ1</accession>
<dbReference type="EMBL" id="JBHSYM010000086">
    <property type="protein sequence ID" value="MFC7017057.1"/>
    <property type="molecule type" value="Genomic_DNA"/>
</dbReference>
<sequence length="127" mass="13718">MPTFISAESQNETHPRRASGVTVGDFTFAGVSALDPVTGRRAASAVTIRDEIRHCFASLDEVLRQAGLTRSDLLKTTCWVSDDAYRTEFIEAYLAECVPGVYPARVTLRAGIPGDCRVAIEAVAARS</sequence>
<evidence type="ECO:0000313" key="2">
    <source>
        <dbReference type="Proteomes" id="UP001596409"/>
    </source>
</evidence>
<protein>
    <submittedName>
        <fullName evidence="1">RidA family protein</fullName>
        <ecNumber evidence="1">3.5.-.-</ecNumber>
    </submittedName>
</protein>
<proteinExistence type="predicted"/>
<dbReference type="Pfam" id="PF01042">
    <property type="entry name" value="Ribonuc_L-PSP"/>
    <property type="match status" value="1"/>
</dbReference>
<keyword evidence="1" id="KW-0378">Hydrolase</keyword>
<dbReference type="Proteomes" id="UP001596409">
    <property type="component" value="Unassembled WGS sequence"/>
</dbReference>
<comment type="caution">
    <text evidence="1">The sequence shown here is derived from an EMBL/GenBank/DDBJ whole genome shotgun (WGS) entry which is preliminary data.</text>
</comment>
<dbReference type="InterPro" id="IPR006175">
    <property type="entry name" value="YjgF/YER057c/UK114"/>
</dbReference>
<dbReference type="InterPro" id="IPR035959">
    <property type="entry name" value="RutC-like_sf"/>
</dbReference>
<keyword evidence="2" id="KW-1185">Reference proteome</keyword>
<dbReference type="GO" id="GO:0016787">
    <property type="term" value="F:hydrolase activity"/>
    <property type="evidence" value="ECO:0007669"/>
    <property type="project" value="UniProtKB-KW"/>
</dbReference>
<organism evidence="1 2">
    <name type="scientific">Streptomyces viridiviolaceus</name>
    <dbReference type="NCBI Taxonomy" id="68282"/>
    <lineage>
        <taxon>Bacteria</taxon>
        <taxon>Bacillati</taxon>
        <taxon>Actinomycetota</taxon>
        <taxon>Actinomycetes</taxon>
        <taxon>Kitasatosporales</taxon>
        <taxon>Streptomycetaceae</taxon>
        <taxon>Streptomyces</taxon>
    </lineage>
</organism>
<dbReference type="EC" id="3.5.-.-" evidence="1"/>
<dbReference type="SUPFAM" id="SSF55298">
    <property type="entry name" value="YjgF-like"/>
    <property type="match status" value="1"/>
</dbReference>
<evidence type="ECO:0000313" key="1">
    <source>
        <dbReference type="EMBL" id="MFC7017057.1"/>
    </source>
</evidence>
<reference evidence="2" key="1">
    <citation type="journal article" date="2019" name="Int. J. Syst. Evol. Microbiol.">
        <title>The Global Catalogue of Microorganisms (GCM) 10K type strain sequencing project: providing services to taxonomists for standard genome sequencing and annotation.</title>
        <authorList>
            <consortium name="The Broad Institute Genomics Platform"/>
            <consortium name="The Broad Institute Genome Sequencing Center for Infectious Disease"/>
            <person name="Wu L."/>
            <person name="Ma J."/>
        </authorList>
    </citation>
    <scope>NUCLEOTIDE SEQUENCE [LARGE SCALE GENOMIC DNA]</scope>
    <source>
        <strain evidence="2">JCM 4855</strain>
    </source>
</reference>